<comment type="caution">
    <text evidence="2">The sequence shown here is derived from an EMBL/GenBank/DDBJ whole genome shotgun (WGS) entry which is preliminary data.</text>
</comment>
<evidence type="ECO:0000313" key="3">
    <source>
        <dbReference type="Proteomes" id="UP000029267"/>
    </source>
</evidence>
<accession>A0ABU6BFJ1</accession>
<keyword evidence="3" id="KW-1185">Reference proteome</keyword>
<gene>
    <name evidence="2" type="ORF">EP10_001562</name>
</gene>
<reference evidence="2 3" key="1">
    <citation type="journal article" date="2014" name="Genome Announc.">
        <title>Draft Genome Sequence of Geobacillus icigianus Strain G1w1T Isolated from Hot Springs in the Valley of Geysers, Kamchatka (Russian Federation).</title>
        <authorList>
            <person name="Bryanskaya A.V."/>
            <person name="Rozanov A.S."/>
            <person name="Logacheva M.D."/>
            <person name="Kotenko A.V."/>
            <person name="Peltek S.E."/>
        </authorList>
    </citation>
    <scope>NUCLEOTIDE SEQUENCE [LARGE SCALE GENOMIC DNA]</scope>
    <source>
        <strain evidence="2 3">G1w1</strain>
    </source>
</reference>
<keyword evidence="1" id="KW-0812">Transmembrane</keyword>
<feature type="transmembrane region" description="Helical" evidence="1">
    <location>
        <begin position="363"/>
        <end position="384"/>
    </location>
</feature>
<feature type="transmembrane region" description="Helical" evidence="1">
    <location>
        <begin position="20"/>
        <end position="43"/>
    </location>
</feature>
<organism evidence="2 3">
    <name type="scientific">Geobacillus icigianus</name>
    <dbReference type="NCBI Taxonomy" id="1430331"/>
    <lineage>
        <taxon>Bacteria</taxon>
        <taxon>Bacillati</taxon>
        <taxon>Bacillota</taxon>
        <taxon>Bacilli</taxon>
        <taxon>Bacillales</taxon>
        <taxon>Anoxybacillaceae</taxon>
        <taxon>Geobacillus</taxon>
    </lineage>
</organism>
<evidence type="ECO:0000313" key="2">
    <source>
        <dbReference type="EMBL" id="MEB3750721.1"/>
    </source>
</evidence>
<dbReference type="Proteomes" id="UP000029267">
    <property type="component" value="Unassembled WGS sequence"/>
</dbReference>
<feature type="transmembrane region" description="Helical" evidence="1">
    <location>
        <begin position="337"/>
        <end position="357"/>
    </location>
</feature>
<evidence type="ECO:0008006" key="4">
    <source>
        <dbReference type="Google" id="ProtNLM"/>
    </source>
</evidence>
<keyword evidence="1" id="KW-0472">Membrane</keyword>
<protein>
    <recommendedName>
        <fullName evidence="4">ABC transporter permease</fullName>
    </recommendedName>
</protein>
<keyword evidence="1" id="KW-1133">Transmembrane helix</keyword>
<feature type="transmembrane region" description="Helical" evidence="1">
    <location>
        <begin position="280"/>
        <end position="300"/>
    </location>
</feature>
<sequence length="407" mass="47405">MDKKVKKQVAKLILKKASTYINTSMVIFMLSLFLVSTSFLFLFKQYIQVDKDFISNDNVRMIEITGKDEHGNHSRSLKIYDENKLRSILSKYKGIRIYTMYQLNFGVEDEKGNRYFIYGVDEEAARFLGNCQLDAGVACSKLKTSQINLQIPIVQVEDGGMSSHVRSKFLVKNKQGILQKNPFTLYTEDEGMFTSHTLYVGKQTFQNIIEIAFRTNWSEFQREYDQHNPFGVEIVKSMYIYVDNISDIDRIAKRLEEHGYHVRYTFKAFHDFTLSLRNTAVIASLLSIIIVMIAAAYLIFSFRAYLQVQQKDMGILKQYGYSSENIKSIYSYNIFHIFKNAATIIFLYSIVIGMYLIPTDQFLYIGYVMFILLLIILLVYRIIVKNVLHSYCSKNIMVLLKLSKEFE</sequence>
<dbReference type="RefSeq" id="WP_324698656.1">
    <property type="nucleotide sequence ID" value="NZ_JPYA02000002.1"/>
</dbReference>
<dbReference type="EMBL" id="JPYA02000002">
    <property type="protein sequence ID" value="MEB3750721.1"/>
    <property type="molecule type" value="Genomic_DNA"/>
</dbReference>
<evidence type="ECO:0000256" key="1">
    <source>
        <dbReference type="SAM" id="Phobius"/>
    </source>
</evidence>
<proteinExistence type="predicted"/>
<name>A0ABU6BFJ1_9BACL</name>